<dbReference type="AlphaFoldDB" id="A0A564ZKI7"/>
<dbReference type="Proteomes" id="UP000334340">
    <property type="component" value="Unassembled WGS sequence"/>
</dbReference>
<reference evidence="1 2" key="1">
    <citation type="submission" date="2019-07" db="EMBL/GenBank/DDBJ databases">
        <authorList>
            <person name="Cremers G."/>
        </authorList>
    </citation>
    <scope>NUCLEOTIDE SEQUENCE [LARGE SCALE GENOMIC DNA]</scope>
</reference>
<protein>
    <submittedName>
        <fullName evidence="1">Uncharacterized protein</fullName>
    </submittedName>
</protein>
<accession>A0A564ZKI7</accession>
<evidence type="ECO:0000313" key="1">
    <source>
        <dbReference type="EMBL" id="VUZ85068.1"/>
    </source>
</evidence>
<organism evidence="1 2">
    <name type="scientific">Candidatus Methylomirabilis lanthanidiphila</name>
    <dbReference type="NCBI Taxonomy" id="2211376"/>
    <lineage>
        <taxon>Bacteria</taxon>
        <taxon>Candidatus Methylomirabilota</taxon>
        <taxon>Candidatus Methylomirabilia</taxon>
        <taxon>Candidatus Methylomirabilales</taxon>
        <taxon>Candidatus Methylomirabilaceae</taxon>
        <taxon>Candidatus Methylomirabilis</taxon>
    </lineage>
</organism>
<proteinExistence type="predicted"/>
<evidence type="ECO:0000313" key="2">
    <source>
        <dbReference type="Proteomes" id="UP000334340"/>
    </source>
</evidence>
<keyword evidence="2" id="KW-1185">Reference proteome</keyword>
<name>A0A564ZKI7_9BACT</name>
<gene>
    <name evidence="1" type="ORF">MELA_01444</name>
</gene>
<sequence>MAEKPQGAKLASRTKNQIKKTAGQCQCGGDLIWSMVFNPRGRMMKVCEKCGTALPKVG</sequence>
<dbReference type="EMBL" id="CABIKM010000022">
    <property type="protein sequence ID" value="VUZ85068.1"/>
    <property type="molecule type" value="Genomic_DNA"/>
</dbReference>